<dbReference type="EMBL" id="BAAASJ010000120">
    <property type="protein sequence ID" value="GAA2661595.1"/>
    <property type="molecule type" value="Genomic_DNA"/>
</dbReference>
<name>A0ABN3RVB0_9ACTN</name>
<accession>A0ABN3RVB0</accession>
<sequence length="122" mass="13599">MARVVVEGADIVVRLAWWEKLAARRRGLRVPVAALRGVYVEPDWWRALRGVHGSGVWIPEKLYAGVRQLPHGKDFAVVRGGGAVLCVELSRSAPFRRLALSVPDPEGVLRALQPHVPRGRRR</sequence>
<gene>
    <name evidence="1" type="ORF">GCM10010307_79930</name>
</gene>
<protein>
    <submittedName>
        <fullName evidence="1">Uncharacterized protein</fullName>
    </submittedName>
</protein>
<dbReference type="Proteomes" id="UP001500151">
    <property type="component" value="Unassembled WGS sequence"/>
</dbReference>
<proteinExistence type="predicted"/>
<dbReference type="RefSeq" id="WP_344396353.1">
    <property type="nucleotide sequence ID" value="NZ_BAAASJ010000120.1"/>
</dbReference>
<evidence type="ECO:0000313" key="1">
    <source>
        <dbReference type="EMBL" id="GAA2661595.1"/>
    </source>
</evidence>
<comment type="caution">
    <text evidence="1">The sequence shown here is derived from an EMBL/GenBank/DDBJ whole genome shotgun (WGS) entry which is preliminary data.</text>
</comment>
<keyword evidence="2" id="KW-1185">Reference proteome</keyword>
<reference evidence="1 2" key="1">
    <citation type="journal article" date="2019" name="Int. J. Syst. Evol. Microbiol.">
        <title>The Global Catalogue of Microorganisms (GCM) 10K type strain sequencing project: providing services to taxonomists for standard genome sequencing and annotation.</title>
        <authorList>
            <consortium name="The Broad Institute Genomics Platform"/>
            <consortium name="The Broad Institute Genome Sequencing Center for Infectious Disease"/>
            <person name="Wu L."/>
            <person name="Ma J."/>
        </authorList>
    </citation>
    <scope>NUCLEOTIDE SEQUENCE [LARGE SCALE GENOMIC DNA]</scope>
    <source>
        <strain evidence="1 2">JCM 4524</strain>
    </source>
</reference>
<evidence type="ECO:0000313" key="2">
    <source>
        <dbReference type="Proteomes" id="UP001500151"/>
    </source>
</evidence>
<organism evidence="1 2">
    <name type="scientific">Streptomyces vastus</name>
    <dbReference type="NCBI Taxonomy" id="285451"/>
    <lineage>
        <taxon>Bacteria</taxon>
        <taxon>Bacillati</taxon>
        <taxon>Actinomycetota</taxon>
        <taxon>Actinomycetes</taxon>
        <taxon>Kitasatosporales</taxon>
        <taxon>Streptomycetaceae</taxon>
        <taxon>Streptomyces</taxon>
    </lineage>
</organism>